<dbReference type="Proteomes" id="UP001432322">
    <property type="component" value="Unassembled WGS sequence"/>
</dbReference>
<keyword evidence="2" id="KW-1185">Reference proteome</keyword>
<comment type="caution">
    <text evidence="1">The sequence shown here is derived from an EMBL/GenBank/DDBJ whole genome shotgun (WGS) entry which is preliminary data.</text>
</comment>
<feature type="non-terminal residue" evidence="1">
    <location>
        <position position="74"/>
    </location>
</feature>
<reference evidence="1" key="1">
    <citation type="submission" date="2023-10" db="EMBL/GenBank/DDBJ databases">
        <title>Genome assembly of Pristionchus species.</title>
        <authorList>
            <person name="Yoshida K."/>
            <person name="Sommer R.J."/>
        </authorList>
    </citation>
    <scope>NUCLEOTIDE SEQUENCE</scope>
    <source>
        <strain evidence="1">RS5133</strain>
    </source>
</reference>
<proteinExistence type="predicted"/>
<dbReference type="PANTHER" id="PTHR46671">
    <property type="entry name" value="PROTEIN CBG11221"/>
    <property type="match status" value="1"/>
</dbReference>
<dbReference type="PANTHER" id="PTHR46671:SF7">
    <property type="entry name" value="CORE-2_I-BRANCHING ENZYME"/>
    <property type="match status" value="1"/>
</dbReference>
<evidence type="ECO:0000313" key="2">
    <source>
        <dbReference type="Proteomes" id="UP001432322"/>
    </source>
</evidence>
<dbReference type="EMBL" id="BTSY01000001">
    <property type="protein sequence ID" value="GMT12171.1"/>
    <property type="molecule type" value="Genomic_DNA"/>
</dbReference>
<organism evidence="1 2">
    <name type="scientific">Pristionchus fissidentatus</name>
    <dbReference type="NCBI Taxonomy" id="1538716"/>
    <lineage>
        <taxon>Eukaryota</taxon>
        <taxon>Metazoa</taxon>
        <taxon>Ecdysozoa</taxon>
        <taxon>Nematoda</taxon>
        <taxon>Chromadorea</taxon>
        <taxon>Rhabditida</taxon>
        <taxon>Rhabditina</taxon>
        <taxon>Diplogasteromorpha</taxon>
        <taxon>Diplogasteroidea</taxon>
        <taxon>Neodiplogasteridae</taxon>
        <taxon>Pristionchus</taxon>
    </lineage>
</organism>
<protein>
    <submittedName>
        <fullName evidence="1">Uncharacterized protein</fullName>
    </submittedName>
</protein>
<dbReference type="AlphaFoldDB" id="A0AAV5V083"/>
<name>A0AAV5V083_9BILA</name>
<evidence type="ECO:0000313" key="1">
    <source>
        <dbReference type="EMBL" id="GMT12171.1"/>
    </source>
</evidence>
<gene>
    <name evidence="1" type="ORF">PFISCL1PPCAC_3468</name>
</gene>
<sequence length="74" mass="8676">EDLPLLASATSVMANKMLPEFDYAITSCISELLFNRTRDGVIISDKHRHFYENINGVRYHRERNLPCFDINKFK</sequence>
<feature type="non-terminal residue" evidence="1">
    <location>
        <position position="1"/>
    </location>
</feature>
<accession>A0AAV5V083</accession>